<organism evidence="17 18">
    <name type="scientific">Hirundo rustica rustica</name>
    <dbReference type="NCBI Taxonomy" id="333673"/>
    <lineage>
        <taxon>Eukaryota</taxon>
        <taxon>Metazoa</taxon>
        <taxon>Chordata</taxon>
        <taxon>Craniata</taxon>
        <taxon>Vertebrata</taxon>
        <taxon>Euteleostomi</taxon>
        <taxon>Archelosauria</taxon>
        <taxon>Archosauria</taxon>
        <taxon>Dinosauria</taxon>
        <taxon>Saurischia</taxon>
        <taxon>Theropoda</taxon>
        <taxon>Coelurosauria</taxon>
        <taxon>Aves</taxon>
        <taxon>Neognathae</taxon>
        <taxon>Neoaves</taxon>
        <taxon>Telluraves</taxon>
        <taxon>Australaves</taxon>
        <taxon>Passeriformes</taxon>
        <taxon>Sylvioidea</taxon>
        <taxon>Hirundinidae</taxon>
        <taxon>Hirundo</taxon>
    </lineage>
</organism>
<evidence type="ECO:0000313" key="17">
    <source>
        <dbReference type="EMBL" id="RMB99042.1"/>
    </source>
</evidence>
<dbReference type="Pfam" id="PF02190">
    <property type="entry name" value="LON_substr_bdg"/>
    <property type="match status" value="1"/>
</dbReference>
<comment type="caution">
    <text evidence="17">The sequence shown here is derived from an EMBL/GenBank/DDBJ whole genome shotgun (WGS) entry which is preliminary data.</text>
</comment>
<evidence type="ECO:0000259" key="16">
    <source>
        <dbReference type="PROSITE" id="PS51788"/>
    </source>
</evidence>
<dbReference type="Gene3D" id="1.20.58.1480">
    <property type="match status" value="1"/>
</dbReference>
<comment type="similarity">
    <text evidence="5">Belongs to the CRBN family.</text>
</comment>
<feature type="domain" description="Lon N-terminal" evidence="15">
    <location>
        <begin position="83"/>
        <end position="301"/>
    </location>
</feature>
<feature type="compositionally biased region" description="Basic and acidic residues" evidence="14">
    <location>
        <begin position="1"/>
        <end position="14"/>
    </location>
</feature>
<dbReference type="SMART" id="SM00464">
    <property type="entry name" value="LON"/>
    <property type="match status" value="1"/>
</dbReference>
<evidence type="ECO:0000256" key="11">
    <source>
        <dbReference type="ARBA" id="ARBA00022843"/>
    </source>
</evidence>
<dbReference type="OrthoDB" id="267517at2759"/>
<dbReference type="AlphaFoldDB" id="A0A3M0JDK9"/>
<keyword evidence="9" id="KW-0833">Ubl conjugation pathway</keyword>
<dbReference type="InterPro" id="IPR046336">
    <property type="entry name" value="Lon_prtase_N_sf"/>
</dbReference>
<comment type="subcellular location">
    <subcellularLocation>
        <location evidence="3">Cytoplasm</location>
    </subcellularLocation>
    <subcellularLocation>
        <location evidence="2">Membrane</location>
        <topology evidence="2">Peripheral membrane protein</topology>
    </subcellularLocation>
    <subcellularLocation>
        <location evidence="1">Nucleus</location>
    </subcellularLocation>
</comment>
<evidence type="ECO:0000256" key="6">
    <source>
        <dbReference type="ARBA" id="ARBA00014394"/>
    </source>
</evidence>
<evidence type="ECO:0000256" key="14">
    <source>
        <dbReference type="SAM" id="MobiDB-lite"/>
    </source>
</evidence>
<evidence type="ECO:0000256" key="9">
    <source>
        <dbReference type="ARBA" id="ARBA00022786"/>
    </source>
</evidence>
<dbReference type="CDD" id="cd15777">
    <property type="entry name" value="CRBN_C_like"/>
    <property type="match status" value="1"/>
</dbReference>
<dbReference type="GO" id="GO:0005634">
    <property type="term" value="C:nucleus"/>
    <property type="evidence" value="ECO:0007669"/>
    <property type="project" value="UniProtKB-SubCell"/>
</dbReference>
<dbReference type="PROSITE" id="PS51787">
    <property type="entry name" value="LON_N"/>
    <property type="match status" value="1"/>
</dbReference>
<feature type="compositionally biased region" description="Acidic residues" evidence="14">
    <location>
        <begin position="24"/>
        <end position="37"/>
    </location>
</feature>
<keyword evidence="8" id="KW-0479">Metal-binding</keyword>
<evidence type="ECO:0000256" key="13">
    <source>
        <dbReference type="ARBA" id="ARBA00023242"/>
    </source>
</evidence>
<dbReference type="PANTHER" id="PTHR14255:SF4">
    <property type="entry name" value="PROTEIN CEREBLON"/>
    <property type="match status" value="1"/>
</dbReference>
<dbReference type="PROSITE" id="PS51788">
    <property type="entry name" value="CULT"/>
    <property type="match status" value="1"/>
</dbReference>
<feature type="domain" description="CULT" evidence="16">
    <location>
        <begin position="224"/>
        <end position="364"/>
    </location>
</feature>
<keyword evidence="7" id="KW-0963">Cytoplasm</keyword>
<evidence type="ECO:0000256" key="5">
    <source>
        <dbReference type="ARBA" id="ARBA00005293"/>
    </source>
</evidence>
<evidence type="ECO:0000256" key="2">
    <source>
        <dbReference type="ARBA" id="ARBA00004170"/>
    </source>
</evidence>
<dbReference type="STRING" id="333673.A0A3M0JDK9"/>
<name>A0A3M0JDK9_HIRRU</name>
<keyword evidence="12" id="KW-0472">Membrane</keyword>
<evidence type="ECO:0000256" key="8">
    <source>
        <dbReference type="ARBA" id="ARBA00022723"/>
    </source>
</evidence>
<dbReference type="GO" id="GO:0046872">
    <property type="term" value="F:metal ion binding"/>
    <property type="evidence" value="ECO:0007669"/>
    <property type="project" value="UniProtKB-KW"/>
</dbReference>
<evidence type="ECO:0000259" key="15">
    <source>
        <dbReference type="PROSITE" id="PS51787"/>
    </source>
</evidence>
<dbReference type="GO" id="GO:0016567">
    <property type="term" value="P:protein ubiquitination"/>
    <property type="evidence" value="ECO:0007669"/>
    <property type="project" value="TreeGrafter"/>
</dbReference>
<gene>
    <name evidence="17" type="ORF">DUI87_24588</name>
</gene>
<dbReference type="FunFam" id="1.20.58.1480:FF:000004">
    <property type="entry name" value="Cereblon, isoform CRA_c"/>
    <property type="match status" value="1"/>
</dbReference>
<dbReference type="InterPro" id="IPR034750">
    <property type="entry name" value="CULT"/>
</dbReference>
<evidence type="ECO:0000256" key="3">
    <source>
        <dbReference type="ARBA" id="ARBA00004496"/>
    </source>
</evidence>
<evidence type="ECO:0000313" key="18">
    <source>
        <dbReference type="Proteomes" id="UP000269221"/>
    </source>
</evidence>
<evidence type="ECO:0000256" key="12">
    <source>
        <dbReference type="ARBA" id="ARBA00023136"/>
    </source>
</evidence>
<keyword evidence="18" id="KW-1185">Reference proteome</keyword>
<dbReference type="GO" id="GO:0016020">
    <property type="term" value="C:membrane"/>
    <property type="evidence" value="ECO:0007669"/>
    <property type="project" value="UniProtKB-SubCell"/>
</dbReference>
<dbReference type="FunFam" id="2.170.150.20:FF:000007">
    <property type="entry name" value="Protein cereblon"/>
    <property type="match status" value="1"/>
</dbReference>
<evidence type="ECO:0000256" key="1">
    <source>
        <dbReference type="ARBA" id="ARBA00004123"/>
    </source>
</evidence>
<protein>
    <recommendedName>
        <fullName evidence="6">Protein cereblon</fullName>
    </recommendedName>
</protein>
<evidence type="ECO:0000256" key="7">
    <source>
        <dbReference type="ARBA" id="ARBA00022490"/>
    </source>
</evidence>
<dbReference type="InterPro" id="IPR015947">
    <property type="entry name" value="PUA-like_sf"/>
</dbReference>
<comment type="pathway">
    <text evidence="4">Protein modification; protein ubiquitination.</text>
</comment>
<dbReference type="SUPFAM" id="SSF88697">
    <property type="entry name" value="PUA domain-like"/>
    <property type="match status" value="1"/>
</dbReference>
<dbReference type="GO" id="GO:0005737">
    <property type="term" value="C:cytoplasm"/>
    <property type="evidence" value="ECO:0007669"/>
    <property type="project" value="UniProtKB-SubCell"/>
</dbReference>
<evidence type="ECO:0000256" key="10">
    <source>
        <dbReference type="ARBA" id="ARBA00022833"/>
    </source>
</evidence>
<dbReference type="Proteomes" id="UP000269221">
    <property type="component" value="Unassembled WGS sequence"/>
</dbReference>
<dbReference type="FunFam" id="2.30.130.40:FF:000002">
    <property type="entry name" value="Cereblon, isoform CRA_c"/>
    <property type="match status" value="1"/>
</dbReference>
<dbReference type="PANTHER" id="PTHR14255">
    <property type="entry name" value="CEREBLON"/>
    <property type="match status" value="1"/>
</dbReference>
<proteinExistence type="inferred from homology"/>
<sequence>MAAEERGGEPRDNMGNHLQLVPVESEEEDDNEMEVEDQDSKEAEKPNIINFDTSLPTSHMYLGSDMEEFHGRTVHDDDSCQVIPVLPRVMVMLIPGQTLPLQLFRPQEVSMVRNLIQKDRTFAVLAYSNAHEREAHFGTTAEIYAYREEQEYGVETVKVKAIGRQRFKVLEIRTQSDGIQQAKVQILPERVLPPTMAAVQLQSLSRCHVIPSSKPNSWQDRAIRQWWQKYQKETLMERVKRQLHEWDENLKDESLPSNPVDFSYRVAACLPIDDALRIQLLKIGSAVQRLRCELDIMNKCTSLCCKQCQDTEITTKNEIFRYAWTIAQCRICGSHMGWKFTATRKELSPPKFWGLTRSALLPRIPEGDGEDSERGRSPLLCL</sequence>
<dbReference type="InterPro" id="IPR003111">
    <property type="entry name" value="Lon_prtase_N"/>
</dbReference>
<evidence type="ECO:0000256" key="4">
    <source>
        <dbReference type="ARBA" id="ARBA00004906"/>
    </source>
</evidence>
<dbReference type="Gene3D" id="2.170.150.20">
    <property type="entry name" value="Peptide methionine sulfoxide reductase"/>
    <property type="match status" value="1"/>
</dbReference>
<feature type="region of interest" description="Disordered" evidence="14">
    <location>
        <begin position="1"/>
        <end position="45"/>
    </location>
</feature>
<accession>A0A3M0JDK9</accession>
<dbReference type="Gene3D" id="2.30.130.40">
    <property type="entry name" value="LON domain-like"/>
    <property type="match status" value="1"/>
</dbReference>
<dbReference type="GO" id="GO:0031464">
    <property type="term" value="C:Cul4A-RING E3 ubiquitin ligase complex"/>
    <property type="evidence" value="ECO:0007669"/>
    <property type="project" value="TreeGrafter"/>
</dbReference>
<keyword evidence="11" id="KW-0832">Ubl conjugation</keyword>
<keyword evidence="10" id="KW-0862">Zinc</keyword>
<keyword evidence="13" id="KW-0539">Nucleus</keyword>
<reference evidence="17 18" key="1">
    <citation type="submission" date="2018-07" db="EMBL/GenBank/DDBJ databases">
        <title>A high quality draft genome assembly of the barn swallow (H. rustica rustica).</title>
        <authorList>
            <person name="Formenti G."/>
            <person name="Chiara M."/>
            <person name="Poveda L."/>
            <person name="Francoijs K.-J."/>
            <person name="Bonisoli-Alquati A."/>
            <person name="Canova L."/>
            <person name="Gianfranceschi L."/>
            <person name="Horner D.S."/>
            <person name="Saino N."/>
        </authorList>
    </citation>
    <scope>NUCLEOTIDE SEQUENCE [LARGE SCALE GENOMIC DNA]</scope>
    <source>
        <strain evidence="17">Chelidonia</strain>
        <tissue evidence="17">Blood</tissue>
    </source>
</reference>
<dbReference type="EMBL" id="QRBI01000151">
    <property type="protein sequence ID" value="RMB99042.1"/>
    <property type="molecule type" value="Genomic_DNA"/>
</dbReference>